<protein>
    <submittedName>
        <fullName evidence="1">Putative nucleic acid-binding Zn ribbon protein</fullName>
    </submittedName>
</protein>
<dbReference type="Proteomes" id="UP000544222">
    <property type="component" value="Unassembled WGS sequence"/>
</dbReference>
<keyword evidence="2" id="KW-1185">Reference proteome</keyword>
<dbReference type="PANTHER" id="PTHR36456">
    <property type="entry name" value="UPF0232 PROTEIN SCO3875"/>
    <property type="match status" value="1"/>
</dbReference>
<organism evidence="1 2">
    <name type="scientific">Microbacter margulisiae</name>
    <dbReference type="NCBI Taxonomy" id="1350067"/>
    <lineage>
        <taxon>Bacteria</taxon>
        <taxon>Pseudomonadati</taxon>
        <taxon>Bacteroidota</taxon>
        <taxon>Bacteroidia</taxon>
        <taxon>Bacteroidales</taxon>
        <taxon>Porphyromonadaceae</taxon>
        <taxon>Microbacter</taxon>
    </lineage>
</organism>
<evidence type="ECO:0000313" key="2">
    <source>
        <dbReference type="Proteomes" id="UP000544222"/>
    </source>
</evidence>
<dbReference type="RefSeq" id="WP_183414315.1">
    <property type="nucleotide sequence ID" value="NZ_JACHYB010000002.1"/>
</dbReference>
<reference evidence="1 2" key="1">
    <citation type="submission" date="2020-08" db="EMBL/GenBank/DDBJ databases">
        <title>Genomic Encyclopedia of Type Strains, Phase IV (KMG-IV): sequencing the most valuable type-strain genomes for metagenomic binning, comparative biology and taxonomic classification.</title>
        <authorList>
            <person name="Goeker M."/>
        </authorList>
    </citation>
    <scope>NUCLEOTIDE SEQUENCE [LARGE SCALE GENOMIC DNA]</scope>
    <source>
        <strain evidence="1 2">DSM 27471</strain>
    </source>
</reference>
<sequence length="97" mass="11390">MKRQNAQTLGEAIRLFLEEQHKLNSKLLETRLINSWGEIMGNGVANYTTHLEIKHKKLYVTLSSSLLRHNLMMSRHELIIKINLYLESEVITDIIFR</sequence>
<comment type="caution">
    <text evidence="1">The sequence shown here is derived from an EMBL/GenBank/DDBJ whole genome shotgun (WGS) entry which is preliminary data.</text>
</comment>
<evidence type="ECO:0000313" key="1">
    <source>
        <dbReference type="EMBL" id="MBB3188568.1"/>
    </source>
</evidence>
<dbReference type="Pfam" id="PF05258">
    <property type="entry name" value="DciA"/>
    <property type="match status" value="1"/>
</dbReference>
<dbReference type="AlphaFoldDB" id="A0A7W5H2E0"/>
<gene>
    <name evidence="1" type="ORF">FHX64_002766</name>
</gene>
<dbReference type="PANTHER" id="PTHR36456:SF1">
    <property type="entry name" value="UPF0232 PROTEIN SCO3875"/>
    <property type="match status" value="1"/>
</dbReference>
<dbReference type="EMBL" id="JACHYB010000002">
    <property type="protein sequence ID" value="MBB3188568.1"/>
    <property type="molecule type" value="Genomic_DNA"/>
</dbReference>
<dbReference type="InterPro" id="IPR007922">
    <property type="entry name" value="DciA-like"/>
</dbReference>
<name>A0A7W5H2E0_9PORP</name>
<proteinExistence type="predicted"/>
<accession>A0A7W5H2E0</accession>